<evidence type="ECO:0000313" key="3">
    <source>
        <dbReference type="Proteomes" id="UP000017836"/>
    </source>
</evidence>
<dbReference type="Proteomes" id="UP000017836">
    <property type="component" value="Unassembled WGS sequence"/>
</dbReference>
<keyword evidence="3" id="KW-1185">Reference proteome</keyword>
<keyword evidence="1" id="KW-1133">Transmembrane helix</keyword>
<feature type="transmembrane region" description="Helical" evidence="1">
    <location>
        <begin position="125"/>
        <end position="144"/>
    </location>
</feature>
<accession>W1PQD5</accession>
<dbReference type="AlphaFoldDB" id="W1PQD5"/>
<gene>
    <name evidence="2" type="ORF">AMTR_s00013p00236760</name>
</gene>
<dbReference type="Gramene" id="ERN10014">
    <property type="protein sequence ID" value="ERN10014"/>
    <property type="gene ID" value="AMTR_s00013p00236760"/>
</dbReference>
<keyword evidence="1" id="KW-0472">Membrane</keyword>
<feature type="transmembrane region" description="Helical" evidence="1">
    <location>
        <begin position="102"/>
        <end position="119"/>
    </location>
</feature>
<sequence>KKMAPGSRPLLPPQAMTKGNRLCCPSAPFFLLPPPPLSTRHLPVPTSQPPPIGPPPIYLTYVHLLKPHSLGCTSNPHSFANLGGAPKRPPPRSPLSLHHPPAALSALILLASSCFALFLPRNLLSVWMGLWSTLFVLAETIYGVSRYGLNLLKRPRTVLHMFL</sequence>
<reference evidence="3" key="1">
    <citation type="journal article" date="2013" name="Science">
        <title>The Amborella genome and the evolution of flowering plants.</title>
        <authorList>
            <consortium name="Amborella Genome Project"/>
        </authorList>
    </citation>
    <scope>NUCLEOTIDE SEQUENCE [LARGE SCALE GENOMIC DNA]</scope>
</reference>
<feature type="non-terminal residue" evidence="2">
    <location>
        <position position="1"/>
    </location>
</feature>
<evidence type="ECO:0000256" key="1">
    <source>
        <dbReference type="SAM" id="Phobius"/>
    </source>
</evidence>
<name>W1PQD5_AMBTC</name>
<evidence type="ECO:0000313" key="2">
    <source>
        <dbReference type="EMBL" id="ERN10014.1"/>
    </source>
</evidence>
<organism evidence="2 3">
    <name type="scientific">Amborella trichopoda</name>
    <dbReference type="NCBI Taxonomy" id="13333"/>
    <lineage>
        <taxon>Eukaryota</taxon>
        <taxon>Viridiplantae</taxon>
        <taxon>Streptophyta</taxon>
        <taxon>Embryophyta</taxon>
        <taxon>Tracheophyta</taxon>
        <taxon>Spermatophyta</taxon>
        <taxon>Magnoliopsida</taxon>
        <taxon>Amborellales</taxon>
        <taxon>Amborellaceae</taxon>
        <taxon>Amborella</taxon>
    </lineage>
</organism>
<dbReference type="HOGENOM" id="CLU_1631333_0_0_1"/>
<proteinExistence type="predicted"/>
<protein>
    <submittedName>
        <fullName evidence="2">Uncharacterized protein</fullName>
    </submittedName>
</protein>
<keyword evidence="1" id="KW-0812">Transmembrane</keyword>
<dbReference type="EMBL" id="KI392979">
    <property type="protein sequence ID" value="ERN10014.1"/>
    <property type="molecule type" value="Genomic_DNA"/>
</dbReference>